<dbReference type="InterPro" id="IPR000802">
    <property type="entry name" value="Arsenical_pump_ArsB"/>
</dbReference>
<feature type="transmembrane region" description="Helical" evidence="6">
    <location>
        <begin position="62"/>
        <end position="80"/>
    </location>
</feature>
<dbReference type="GO" id="GO:0008490">
    <property type="term" value="F:arsenite secondary active transmembrane transporter activity"/>
    <property type="evidence" value="ECO:0007669"/>
    <property type="project" value="TreeGrafter"/>
</dbReference>
<comment type="caution">
    <text evidence="7">The sequence shown here is derived from an EMBL/GenBank/DDBJ whole genome shotgun (WGS) entry which is preliminary data.</text>
</comment>
<sequence length="431" mass="46647">MLHSALLILKFALALAVFALTLYLVTARPKGLQIGFGAMIGAALALLAGITPLRDVATVWGIVWDSTFTFVAIVVMSLVFDEAGFFEHISKRVEAMTHGSTRKLFTYNILLGAAVSALFSNDGGALVLTPIIYSVIRRTDIPAHRYLAFIMSTQFITDTASIPFVISNLVNIIGSTYFSITFLQYFLHMFLPFATSVLSSLAMLYLVLGRGLPERFHYTPPADTYKDERVIALAIPFMASLIAVYFATSFLNVPVAFIAVPAVAGLAGYAAARGRISVSRILREAPWQIIVFSLGMFIVVYGLGNSGMTQYLAYALSRIQATGPVASTVLSGYMFAGMAGLMNNLPSVLLGNLAIARLHDPGILPYVNVIANDIGPKFTPIGSLATLLWMYTLERKSGMRVSALYYMKIGTVTALPVLTLTLLSSYLASLL</sequence>
<evidence type="ECO:0000313" key="7">
    <source>
        <dbReference type="EMBL" id="GGM75494.1"/>
    </source>
</evidence>
<keyword evidence="2" id="KW-1003">Cell membrane</keyword>
<dbReference type="CDD" id="cd01118">
    <property type="entry name" value="ArsB_permease"/>
    <property type="match status" value="1"/>
</dbReference>
<evidence type="ECO:0000256" key="2">
    <source>
        <dbReference type="ARBA" id="ARBA00022475"/>
    </source>
</evidence>
<dbReference type="NCBIfam" id="NF011980">
    <property type="entry name" value="PRK15445.1"/>
    <property type="match status" value="1"/>
</dbReference>
<feature type="transmembrane region" description="Helical" evidence="6">
    <location>
        <begin position="31"/>
        <end position="50"/>
    </location>
</feature>
<dbReference type="Pfam" id="PF02040">
    <property type="entry name" value="ArsB"/>
    <property type="match status" value="1"/>
</dbReference>
<feature type="transmembrane region" description="Helical" evidence="6">
    <location>
        <begin position="109"/>
        <end position="134"/>
    </location>
</feature>
<dbReference type="EMBL" id="BMNY01000002">
    <property type="protein sequence ID" value="GGM75494.1"/>
    <property type="molecule type" value="Genomic_DNA"/>
</dbReference>
<evidence type="ECO:0000256" key="3">
    <source>
        <dbReference type="ARBA" id="ARBA00022692"/>
    </source>
</evidence>
<comment type="subcellular location">
    <subcellularLocation>
        <location evidence="1">Cell membrane</location>
        <topology evidence="1">Multi-pass membrane protein</topology>
    </subcellularLocation>
</comment>
<accession>A0AA37BRN8</accession>
<dbReference type="PANTHER" id="PTHR43302:SF5">
    <property type="entry name" value="TRANSPORTER ARSB-RELATED"/>
    <property type="match status" value="1"/>
</dbReference>
<feature type="transmembrane region" description="Helical" evidence="6">
    <location>
        <begin position="7"/>
        <end position="25"/>
    </location>
</feature>
<reference evidence="7" key="1">
    <citation type="journal article" date="2014" name="Int. J. Syst. Evol. Microbiol.">
        <title>Complete genome sequence of Corynebacterium casei LMG S-19264T (=DSM 44701T), isolated from a smear-ripened cheese.</title>
        <authorList>
            <consortium name="US DOE Joint Genome Institute (JGI-PGF)"/>
            <person name="Walter F."/>
            <person name="Albersmeier A."/>
            <person name="Kalinowski J."/>
            <person name="Ruckert C."/>
        </authorList>
    </citation>
    <scope>NUCLEOTIDE SEQUENCE</scope>
    <source>
        <strain evidence="7">JCM 13583</strain>
    </source>
</reference>
<protein>
    <submittedName>
        <fullName evidence="7">Arsenical pump membrane protein</fullName>
    </submittedName>
</protein>
<feature type="transmembrane region" description="Helical" evidence="6">
    <location>
        <begin position="253"/>
        <end position="272"/>
    </location>
</feature>
<keyword evidence="3 6" id="KW-0812">Transmembrane</keyword>
<dbReference type="GO" id="GO:0042960">
    <property type="term" value="F:antimonite secondary active transmembrane transporter activity"/>
    <property type="evidence" value="ECO:0007669"/>
    <property type="project" value="TreeGrafter"/>
</dbReference>
<evidence type="ECO:0000256" key="6">
    <source>
        <dbReference type="SAM" id="Phobius"/>
    </source>
</evidence>
<name>A0AA37BRN8_9ARCH</name>
<feature type="transmembrane region" description="Helical" evidence="6">
    <location>
        <begin position="229"/>
        <end position="247"/>
    </location>
</feature>
<dbReference type="PRINTS" id="PR00758">
    <property type="entry name" value="ARSENICPUMP"/>
</dbReference>
<feature type="transmembrane region" description="Helical" evidence="6">
    <location>
        <begin position="284"/>
        <end position="304"/>
    </location>
</feature>
<gene>
    <name evidence="7" type="primary">arsB</name>
    <name evidence="7" type="ORF">GCM10007108_11750</name>
</gene>
<keyword evidence="4 6" id="KW-1133">Transmembrane helix</keyword>
<evidence type="ECO:0000313" key="8">
    <source>
        <dbReference type="Proteomes" id="UP000632195"/>
    </source>
</evidence>
<proteinExistence type="predicted"/>
<keyword evidence="8" id="KW-1185">Reference proteome</keyword>
<evidence type="ECO:0000256" key="4">
    <source>
        <dbReference type="ARBA" id="ARBA00022989"/>
    </source>
</evidence>
<dbReference type="GO" id="GO:0005886">
    <property type="term" value="C:plasma membrane"/>
    <property type="evidence" value="ECO:0007669"/>
    <property type="project" value="UniProtKB-SubCell"/>
</dbReference>
<evidence type="ECO:0000256" key="1">
    <source>
        <dbReference type="ARBA" id="ARBA00004651"/>
    </source>
</evidence>
<dbReference type="Proteomes" id="UP000632195">
    <property type="component" value="Unassembled WGS sequence"/>
</dbReference>
<evidence type="ECO:0000256" key="5">
    <source>
        <dbReference type="ARBA" id="ARBA00023136"/>
    </source>
</evidence>
<keyword evidence="5 6" id="KW-0472">Membrane</keyword>
<feature type="transmembrane region" description="Helical" evidence="6">
    <location>
        <begin position="186"/>
        <end position="208"/>
    </location>
</feature>
<organism evidence="7 8">
    <name type="scientific">Thermogymnomonas acidicola</name>
    <dbReference type="NCBI Taxonomy" id="399579"/>
    <lineage>
        <taxon>Archaea</taxon>
        <taxon>Methanobacteriati</taxon>
        <taxon>Thermoplasmatota</taxon>
        <taxon>Thermoplasmata</taxon>
        <taxon>Thermoplasmatales</taxon>
        <taxon>Thermogymnomonas</taxon>
    </lineage>
</organism>
<dbReference type="AlphaFoldDB" id="A0AA37BRN8"/>
<reference evidence="7" key="2">
    <citation type="submission" date="2022-09" db="EMBL/GenBank/DDBJ databases">
        <authorList>
            <person name="Sun Q."/>
            <person name="Ohkuma M."/>
        </authorList>
    </citation>
    <scope>NUCLEOTIDE SEQUENCE</scope>
    <source>
        <strain evidence="7">JCM 13583</strain>
    </source>
</reference>
<feature type="transmembrane region" description="Helical" evidence="6">
    <location>
        <begin position="405"/>
        <end position="428"/>
    </location>
</feature>
<dbReference type="PANTHER" id="PTHR43302">
    <property type="entry name" value="TRANSPORTER ARSB-RELATED"/>
    <property type="match status" value="1"/>
</dbReference>